<dbReference type="STRING" id="9986.ENSOCUP00000008284"/>
<dbReference type="eggNOG" id="ENOG502S0CR">
    <property type="taxonomic scope" value="Eukaryota"/>
</dbReference>
<dbReference type="InParanoid" id="G1SXJ7"/>
<evidence type="ECO:0000313" key="2">
    <source>
        <dbReference type="Proteomes" id="UP000001811"/>
    </source>
</evidence>
<dbReference type="GO" id="GO:0034237">
    <property type="term" value="F:protein kinase A regulatory subunit binding"/>
    <property type="evidence" value="ECO:0007669"/>
    <property type="project" value="TreeGrafter"/>
</dbReference>
<reference evidence="1 2" key="1">
    <citation type="journal article" date="2011" name="Nature">
        <title>A high-resolution map of human evolutionary constraint using 29 mammals.</title>
        <authorList>
            <person name="Lindblad-Toh K."/>
            <person name="Garber M."/>
            <person name="Zuk O."/>
            <person name="Lin M.F."/>
            <person name="Parker B.J."/>
            <person name="Washietl S."/>
            <person name="Kheradpour P."/>
            <person name="Ernst J."/>
            <person name="Jordan G."/>
            <person name="Mauceli E."/>
            <person name="Ward L.D."/>
            <person name="Lowe C.B."/>
            <person name="Holloway A.K."/>
            <person name="Clamp M."/>
            <person name="Gnerre S."/>
            <person name="Alfoldi J."/>
            <person name="Beal K."/>
            <person name="Chang J."/>
            <person name="Clawson H."/>
            <person name="Cuff J."/>
            <person name="Di Palma F."/>
            <person name="Fitzgerald S."/>
            <person name="Flicek P."/>
            <person name="Guttman M."/>
            <person name="Hubisz M.J."/>
            <person name="Jaffe D.B."/>
            <person name="Jungreis I."/>
            <person name="Kent W.J."/>
            <person name="Kostka D."/>
            <person name="Lara M."/>
            <person name="Martins A.L."/>
            <person name="Massingham T."/>
            <person name="Moltke I."/>
            <person name="Raney B.J."/>
            <person name="Rasmussen M.D."/>
            <person name="Robinson J."/>
            <person name="Stark A."/>
            <person name="Vilella A.J."/>
            <person name="Wen J."/>
            <person name="Xie X."/>
            <person name="Zody M.C."/>
            <person name="Baldwin J."/>
            <person name="Bloom T."/>
            <person name="Chin C.W."/>
            <person name="Heiman D."/>
            <person name="Nicol R."/>
            <person name="Nusbaum C."/>
            <person name="Young S."/>
            <person name="Wilkinson J."/>
            <person name="Worley K.C."/>
            <person name="Kovar C.L."/>
            <person name="Muzny D.M."/>
            <person name="Gibbs R.A."/>
            <person name="Cree A."/>
            <person name="Dihn H.H."/>
            <person name="Fowler G."/>
            <person name="Jhangiani S."/>
            <person name="Joshi V."/>
            <person name="Lee S."/>
            <person name="Lewis L.R."/>
            <person name="Nazareth L.V."/>
            <person name="Okwuonu G."/>
            <person name="Santibanez J."/>
            <person name="Warren W.C."/>
            <person name="Mardis E.R."/>
            <person name="Weinstock G.M."/>
            <person name="Wilson R.K."/>
            <person name="Delehaunty K."/>
            <person name="Dooling D."/>
            <person name="Fronik C."/>
            <person name="Fulton L."/>
            <person name="Fulton B."/>
            <person name="Graves T."/>
            <person name="Minx P."/>
            <person name="Sodergren E."/>
            <person name="Birney E."/>
            <person name="Margulies E.H."/>
            <person name="Herrero J."/>
            <person name="Green E.D."/>
            <person name="Haussler D."/>
            <person name="Siepel A."/>
            <person name="Goldman N."/>
            <person name="Pollard K.S."/>
            <person name="Pedersen J.S."/>
            <person name="Lander E.S."/>
            <person name="Kellis M."/>
        </authorList>
    </citation>
    <scope>NUCLEOTIDE SEQUENCE [LARGE SCALE GENOMIC DNA]</scope>
    <source>
        <strain evidence="1 2">Thorbecke inbred</strain>
    </source>
</reference>
<dbReference type="PANTHER" id="PTHR35075:SF1">
    <property type="entry name" value="A-KINASE ANCHOR PROTEIN 14"/>
    <property type="match status" value="1"/>
</dbReference>
<protein>
    <submittedName>
        <fullName evidence="1">Uncharacterized protein</fullName>
    </submittedName>
</protein>
<dbReference type="AlphaFoldDB" id="G1SXJ7"/>
<reference evidence="1" key="3">
    <citation type="submission" date="2025-09" db="UniProtKB">
        <authorList>
            <consortium name="Ensembl"/>
        </authorList>
    </citation>
    <scope>IDENTIFICATION</scope>
    <source>
        <strain evidence="1">Thorbecke</strain>
    </source>
</reference>
<dbReference type="Proteomes" id="UP000001811">
    <property type="component" value="Chromosome X"/>
</dbReference>
<reference evidence="1" key="2">
    <citation type="submission" date="2025-08" db="UniProtKB">
        <authorList>
            <consortium name="Ensembl"/>
        </authorList>
    </citation>
    <scope>IDENTIFICATION</scope>
    <source>
        <strain evidence="1">Thorbecke</strain>
    </source>
</reference>
<dbReference type="GeneTree" id="ENSGT00950000184857"/>
<organism evidence="1 2">
    <name type="scientific">Oryctolagus cuniculus</name>
    <name type="common">Rabbit</name>
    <dbReference type="NCBI Taxonomy" id="9986"/>
    <lineage>
        <taxon>Eukaryota</taxon>
        <taxon>Metazoa</taxon>
        <taxon>Chordata</taxon>
        <taxon>Craniata</taxon>
        <taxon>Vertebrata</taxon>
        <taxon>Euteleostomi</taxon>
        <taxon>Mammalia</taxon>
        <taxon>Eutheria</taxon>
        <taxon>Euarchontoglires</taxon>
        <taxon>Glires</taxon>
        <taxon>Lagomorpha</taxon>
        <taxon>Leporidae</taxon>
        <taxon>Oryctolagus</taxon>
    </lineage>
</organism>
<dbReference type="Bgee" id="ENSOCUG00000009612">
    <property type="expression patterns" value="Expressed in testis and 7 other cell types or tissues"/>
</dbReference>
<dbReference type="PANTHER" id="PTHR35075">
    <property type="entry name" value="A-KINASE ANCHOR PROTEIN 14"/>
    <property type="match status" value="1"/>
</dbReference>
<dbReference type="HOGENOM" id="CLU_116552_0_0_1"/>
<keyword evidence="2" id="KW-1185">Reference proteome</keyword>
<dbReference type="GO" id="GO:0005952">
    <property type="term" value="C:cAMP-dependent protein kinase complex"/>
    <property type="evidence" value="ECO:0007669"/>
    <property type="project" value="TreeGrafter"/>
</dbReference>
<name>G1SXJ7_RABIT</name>
<dbReference type="InterPro" id="IPR053084">
    <property type="entry name" value="AKAP"/>
</dbReference>
<proteinExistence type="predicted"/>
<dbReference type="Ensembl" id="ENSOCUT00000009612.4">
    <property type="protein sequence ID" value="ENSOCUP00000008284.3"/>
    <property type="gene ID" value="ENSOCUG00000009612.4"/>
</dbReference>
<dbReference type="EMBL" id="AAGW02041628">
    <property type="status" value="NOT_ANNOTATED_CDS"/>
    <property type="molecule type" value="Genomic_DNA"/>
</dbReference>
<accession>G1SXJ7</accession>
<evidence type="ECO:0000313" key="1">
    <source>
        <dbReference type="Ensembl" id="ENSOCUP00000008284.3"/>
    </source>
</evidence>
<sequence>MAQVLGPCTPWETRRSTWQEKMDMIKRDKSQRTVAVNMDSERQNKMNEAKQNLTEVALRVVDNVIKAAARSVEEAANPIRNIKWITHGEFTVEEGHKQIDQFVAVSWLTTPVWYTRVRDNKKAVV</sequence>